<dbReference type="AlphaFoldDB" id="A0A212LAW2"/>
<proteinExistence type="predicted"/>
<gene>
    <name evidence="1" type="ORF">KL86PLE_130228</name>
</gene>
<reference evidence="1" key="1">
    <citation type="submission" date="2016-08" db="EMBL/GenBank/DDBJ databases">
        <authorList>
            <person name="Seilhamer J.J."/>
        </authorList>
    </citation>
    <scope>NUCLEOTIDE SEQUENCE</scope>
    <source>
        <strain evidence="1">86</strain>
    </source>
</reference>
<evidence type="ECO:0000313" key="1">
    <source>
        <dbReference type="EMBL" id="SCM74469.1"/>
    </source>
</evidence>
<organism evidence="1">
    <name type="scientific">uncultured Pleomorphomonas sp</name>
    <dbReference type="NCBI Taxonomy" id="442121"/>
    <lineage>
        <taxon>Bacteria</taxon>
        <taxon>Pseudomonadati</taxon>
        <taxon>Pseudomonadota</taxon>
        <taxon>Alphaproteobacteria</taxon>
        <taxon>Hyphomicrobiales</taxon>
        <taxon>Pleomorphomonadaceae</taxon>
        <taxon>Pleomorphomonas</taxon>
        <taxon>environmental samples</taxon>
    </lineage>
</organism>
<name>A0A212LAW2_9HYPH</name>
<protein>
    <submittedName>
        <fullName evidence="1">Uncharacterized protein</fullName>
    </submittedName>
</protein>
<dbReference type="EMBL" id="FMJD01000005">
    <property type="protein sequence ID" value="SCM74469.1"/>
    <property type="molecule type" value="Genomic_DNA"/>
</dbReference>
<accession>A0A212LAW2</accession>
<sequence>MKTSANNSGRGIVFLKRFCIHRAPRRVQPPGAYLTSRTARLLIFHPERAGYIDLAKSTIKRI</sequence>